<evidence type="ECO:0000256" key="3">
    <source>
        <dbReference type="ARBA" id="ARBA00023004"/>
    </source>
</evidence>
<dbReference type="InterPro" id="IPR052994">
    <property type="entry name" value="Tiny_macrocysts_regulators"/>
</dbReference>
<feature type="region of interest" description="Disordered" evidence="4">
    <location>
        <begin position="668"/>
        <end position="763"/>
    </location>
</feature>
<sequence>MQREDALSKFERSLFSFFYLLKFDNAMPRLKSLLFFGQSLQLFFLVVAIPACFHATQWVQIPLYILDFSMGSISPLTAYVSFGICAGFTVLFALCAVVVEIVFQKDSTAVLWPLRILRCLYFIFEWVLLIPMLGSILDILDCRYSAAPVVHDLFPNVQCWASPHIFPSVAALVALAVFLVVAAGGALFIFPAVGFDSRARGRCDLLVSTCKVLLVCASRVLTIHTVLRTVIVLICTAAILGSLLFMLPFHNRIANMLYAGQYWVCFLAALEWSILNLALPQYADSWVPFVVLVGIAAITTPFVVWFTFRRYNSAMALQRAAILHVLSVKPPPVGVIRPPVKPAAPLAAKPASGTGSVHPGDGSPTAGSPTAGSPTAGTSSAEVPAEQQSITIASTTSLALGVSSTASITPASTSTSTALLHPPAPVPAAKPRQTAYGLTPAQRFSAEAQAALGIPPPDKVMALCRWSWQVEWATRFLRWKDAAADPRLLNFVKVLYAKGMAKFPESHGLLLNYAEFMQIFQHNAAASIALIRRVAALPNSALDTRFSIYAAERIFETTGEGAHISGFMSALTLKRTMKQAQIHQRRAKKHLARVWAFLMRPSYDMRGLPPLLDSAVAHANTALEAYSSLLQSFPTNVPLIRAYGSLLQDLYGDTELADTIFMQADQMEEEKPGEHTATEAGLPLDPGMGLPRTANLRRALSPDPTPPPRRTALTITDDEPARKAPTSPGPSGTAGRPNLPGAAPAKGPASIRSMGKSLSRDDTSEGLSIFDHRLVMRFLTHRHDAKDDEGNGASDGPDDQAGCCDMARLVGWLLFLLHLASIGMLIVCLVFQTGAVEGTDLKGDMVRGTANCSLLVEKIAYEARKVLEVLLGPDGQRIGNVTALGSAAQGSISALSARLFAFATQLSDLLLVTGAQGQQARAWMVRAHSFTFLGRLATMCACGFGHADGFFPCAQEWMSPVLLPVVTGGVLTVVNRDSMSLSAPCPTWFEGGDVGSMGPRTATLQSELLYLLMNGPMVLGPALANMTTYTAAIQDSNNVIMVTAPACTAAVAVTFCALATVISCWSLRRTARDRRAVLTNYVRIPKEEAETQARCPVPRDASVANKAPHPSSSTSTLRLSPPFLEDETAHLVTALPLPESASMDSLTSPSSASLQGSDSATFLPSCDSTPLLQPGDASRSSRSQSALPALQPTFSLDLRSSHQTLPADVEVAMHPHASLAALLAGIAPQEGDASVLMECGSTKAETVVGFTRVPSADLVSSKQPQSRGGKPGPVEEDDSIAEDGALEEEARMREESTKAQEARALEKERILAKLSMFSASLVVRALFAIVGVGILMLCTGFIGLVQLKATEAYTQQMAAYGVRVSQVGQTNNLAFQLVHNRTLEFLPTASQEQSAPIRAILDADPRYPYAKTDRDLLRPLTQSALADLTALSRIISYGGVFSGTVIPASLGQCPAEDALWFQPRACWLYQPERCATDRMPGWPVNGTLNALMESYLQAIMALISMDDVEVTPANERFLFADTAFELDLPDGLDRVIGAYTEFVRTGLDSLLSFQVVFYSLSMVAILASYLFLFRIDLVQGELTKSALMRALIPAAAFARTSRANITCMNVRMLDDLHWVGVSNNTFARQALDNRRPASHHPSPRTTASSPDIIEYLETSLTAVRQAQQEEERLMRQLKMPNRAAHAKDHTAVRTAYEGPLNALKAGKPDAMAQVEAVMRVRPLITHVTQLDAPLGRFLNQHGIF</sequence>
<reference evidence="7" key="1">
    <citation type="journal article" date="2022" name="bioRxiv">
        <title>Genomics of Preaxostyla Flagellates Illuminates Evolutionary Transitions and the Path Towards Mitochondrial Loss.</title>
        <authorList>
            <person name="Novak L.V.F."/>
            <person name="Treitli S.C."/>
            <person name="Pyrih J."/>
            <person name="Halakuc P."/>
            <person name="Pipaliya S.V."/>
            <person name="Vacek V."/>
            <person name="Brzon O."/>
            <person name="Soukal P."/>
            <person name="Eme L."/>
            <person name="Dacks J.B."/>
            <person name="Karnkowska A."/>
            <person name="Elias M."/>
            <person name="Hampl V."/>
        </authorList>
    </citation>
    <scope>NUCLEOTIDE SEQUENCE</scope>
    <source>
        <strain evidence="7">RCP-MX</strain>
    </source>
</reference>
<feature type="transmembrane region" description="Helical" evidence="5">
    <location>
        <begin position="115"/>
        <end position="137"/>
    </location>
</feature>
<comment type="similarity">
    <text evidence="1">Belongs to the hemerythrin family.</text>
</comment>
<dbReference type="Proteomes" id="UP001141327">
    <property type="component" value="Unassembled WGS sequence"/>
</dbReference>
<feature type="transmembrane region" description="Helical" evidence="5">
    <location>
        <begin position="809"/>
        <end position="832"/>
    </location>
</feature>
<feature type="region of interest" description="Disordered" evidence="4">
    <location>
        <begin position="1164"/>
        <end position="1186"/>
    </location>
</feature>
<keyword evidence="5" id="KW-1133">Transmembrane helix</keyword>
<feature type="compositionally biased region" description="Low complexity" evidence="4">
    <location>
        <begin position="1108"/>
        <end position="1119"/>
    </location>
</feature>
<keyword evidence="5" id="KW-0472">Membrane</keyword>
<protein>
    <recommendedName>
        <fullName evidence="6">TmcB/TmcC TPR repeats domain-containing protein</fullName>
    </recommendedName>
</protein>
<feature type="region of interest" description="Disordered" evidence="4">
    <location>
        <begin position="1089"/>
        <end position="1119"/>
    </location>
</feature>
<feature type="transmembrane region" description="Helical" evidence="5">
    <location>
        <begin position="76"/>
        <end position="103"/>
    </location>
</feature>
<proteinExistence type="inferred from homology"/>
<organism evidence="7 8">
    <name type="scientific">Paratrimastix pyriformis</name>
    <dbReference type="NCBI Taxonomy" id="342808"/>
    <lineage>
        <taxon>Eukaryota</taxon>
        <taxon>Metamonada</taxon>
        <taxon>Preaxostyla</taxon>
        <taxon>Paratrimastigidae</taxon>
        <taxon>Paratrimastix</taxon>
    </lineage>
</organism>
<feature type="compositionally biased region" description="Polar residues" evidence="4">
    <location>
        <begin position="365"/>
        <end position="385"/>
    </location>
</feature>
<dbReference type="PANTHER" id="PTHR31600">
    <property type="entry name" value="TINY MACROCYSTS PROTEIN B-RELATED"/>
    <property type="match status" value="1"/>
</dbReference>
<dbReference type="InterPro" id="IPR057352">
    <property type="entry name" value="TPR_TmcB/C"/>
</dbReference>
<feature type="region of interest" description="Disordered" evidence="4">
    <location>
        <begin position="1140"/>
        <end position="1159"/>
    </location>
</feature>
<dbReference type="EMBL" id="JAPMOS010000015">
    <property type="protein sequence ID" value="KAJ4460022.1"/>
    <property type="molecule type" value="Genomic_DNA"/>
</dbReference>
<evidence type="ECO:0000256" key="4">
    <source>
        <dbReference type="SAM" id="MobiDB-lite"/>
    </source>
</evidence>
<feature type="transmembrane region" description="Helical" evidence="5">
    <location>
        <begin position="230"/>
        <end position="249"/>
    </location>
</feature>
<evidence type="ECO:0000256" key="5">
    <source>
        <dbReference type="SAM" id="Phobius"/>
    </source>
</evidence>
<feature type="transmembrane region" description="Helical" evidence="5">
    <location>
        <begin position="33"/>
        <end position="56"/>
    </location>
</feature>
<dbReference type="InterPro" id="IPR035938">
    <property type="entry name" value="Hemerythrin-like_sf"/>
</dbReference>
<feature type="transmembrane region" description="Helical" evidence="5">
    <location>
        <begin position="285"/>
        <end position="308"/>
    </location>
</feature>
<keyword evidence="2" id="KW-0479">Metal-binding</keyword>
<feature type="transmembrane region" description="Helical" evidence="5">
    <location>
        <begin position="261"/>
        <end position="279"/>
    </location>
</feature>
<dbReference type="Gene3D" id="1.20.120.50">
    <property type="entry name" value="Hemerythrin-like"/>
    <property type="match status" value="1"/>
</dbReference>
<feature type="compositionally biased region" description="Polar residues" evidence="4">
    <location>
        <begin position="1142"/>
        <end position="1159"/>
    </location>
</feature>
<keyword evidence="8" id="KW-1185">Reference proteome</keyword>
<evidence type="ECO:0000256" key="1">
    <source>
        <dbReference type="ARBA" id="ARBA00010587"/>
    </source>
</evidence>
<evidence type="ECO:0000313" key="8">
    <source>
        <dbReference type="Proteomes" id="UP001141327"/>
    </source>
</evidence>
<name>A0ABQ8UQN2_9EUKA</name>
<feature type="transmembrane region" description="Helical" evidence="5">
    <location>
        <begin position="1555"/>
        <end position="1575"/>
    </location>
</feature>
<keyword evidence="5" id="KW-0812">Transmembrane</keyword>
<feature type="transmembrane region" description="Helical" evidence="5">
    <location>
        <begin position="1039"/>
        <end position="1065"/>
    </location>
</feature>
<gene>
    <name evidence="7" type="ORF">PAPYR_3734</name>
</gene>
<feature type="transmembrane region" description="Helical" evidence="5">
    <location>
        <begin position="1321"/>
        <end position="1345"/>
    </location>
</feature>
<feature type="region of interest" description="Disordered" evidence="4">
    <location>
        <begin position="346"/>
        <end position="385"/>
    </location>
</feature>
<dbReference type="Pfam" id="PF25474">
    <property type="entry name" value="TPR_TmcB"/>
    <property type="match status" value="1"/>
</dbReference>
<comment type="caution">
    <text evidence="7">The sequence shown here is derived from an EMBL/GenBank/DDBJ whole genome shotgun (WGS) entry which is preliminary data.</text>
</comment>
<keyword evidence="3" id="KW-0408">Iron</keyword>
<dbReference type="PANTHER" id="PTHR31600:SF2">
    <property type="entry name" value="GAMETE ENRICHED GENE 10 PROTEIN-RELATED"/>
    <property type="match status" value="1"/>
</dbReference>
<feature type="transmembrane region" description="Helical" evidence="5">
    <location>
        <begin position="170"/>
        <end position="193"/>
    </location>
</feature>
<feature type="domain" description="TmcB/TmcC TPR repeats" evidence="6">
    <location>
        <begin position="562"/>
        <end position="671"/>
    </location>
</feature>
<feature type="region of interest" description="Disordered" evidence="4">
    <location>
        <begin position="1258"/>
        <end position="1280"/>
    </location>
</feature>
<evidence type="ECO:0000313" key="7">
    <source>
        <dbReference type="EMBL" id="KAJ4460022.1"/>
    </source>
</evidence>
<accession>A0ABQ8UQN2</accession>
<evidence type="ECO:0000256" key="2">
    <source>
        <dbReference type="ARBA" id="ARBA00022723"/>
    </source>
</evidence>
<evidence type="ECO:0000259" key="6">
    <source>
        <dbReference type="Pfam" id="PF25474"/>
    </source>
</evidence>
<dbReference type="SUPFAM" id="SSF47188">
    <property type="entry name" value="Hemerythrin-like"/>
    <property type="match status" value="1"/>
</dbReference>